<evidence type="ECO:0000256" key="6">
    <source>
        <dbReference type="RuleBase" id="RU366065"/>
    </source>
</evidence>
<comment type="subunit">
    <text evidence="6">Part of the multisubunit transport protein particle (TRAPP) complex.</text>
</comment>
<dbReference type="GO" id="GO:0006888">
    <property type="term" value="P:endoplasmic reticulum to Golgi vesicle-mediated transport"/>
    <property type="evidence" value="ECO:0007669"/>
    <property type="project" value="UniProtKB-UniRule"/>
</dbReference>
<dbReference type="OrthoDB" id="3364529at2759"/>
<evidence type="ECO:0000256" key="1">
    <source>
        <dbReference type="ARBA" id="ARBA00022448"/>
    </source>
</evidence>
<dbReference type="GO" id="GO:0005794">
    <property type="term" value="C:Golgi apparatus"/>
    <property type="evidence" value="ECO:0007669"/>
    <property type="project" value="UniProtKB-SubCell"/>
</dbReference>
<dbReference type="PANTHER" id="PTHR23249">
    <property type="entry name" value="TRAFFICKING PROTEIN PARTICLE COMPLEX SUBUNIT"/>
    <property type="match status" value="1"/>
</dbReference>
<protein>
    <recommendedName>
        <fullName evidence="6">Trafficking protein particle complex subunit</fullName>
    </recommendedName>
</protein>
<dbReference type="OMA" id="GKLMYGM"/>
<dbReference type="PANTHER" id="PTHR23249:SF16">
    <property type="entry name" value="TRAFFICKING PROTEIN PARTICLE COMPLEX SUBUNIT 1"/>
    <property type="match status" value="1"/>
</dbReference>
<gene>
    <name evidence="7" type="ORF">SPAPADRAFT_62128</name>
</gene>
<accession>G3AQJ0</accession>
<comment type="similarity">
    <text evidence="5">Belongs to the TRAPP small subunits family. BET5 subfamily.</text>
</comment>
<reference evidence="7 8" key="1">
    <citation type="journal article" date="2011" name="Proc. Natl. Acad. Sci. U.S.A.">
        <title>Comparative genomics of xylose-fermenting fungi for enhanced biofuel production.</title>
        <authorList>
            <person name="Wohlbach D.J."/>
            <person name="Kuo A."/>
            <person name="Sato T.K."/>
            <person name="Potts K.M."/>
            <person name="Salamov A.A."/>
            <person name="LaButti K.M."/>
            <person name="Sun H."/>
            <person name="Clum A."/>
            <person name="Pangilinan J.L."/>
            <person name="Lindquist E.A."/>
            <person name="Lucas S."/>
            <person name="Lapidus A."/>
            <person name="Jin M."/>
            <person name="Gunawan C."/>
            <person name="Balan V."/>
            <person name="Dale B.E."/>
            <person name="Jeffries T.W."/>
            <person name="Zinkel R."/>
            <person name="Barry K.W."/>
            <person name="Grigoriev I.V."/>
            <person name="Gasch A.P."/>
        </authorList>
    </citation>
    <scope>NUCLEOTIDE SEQUENCE [LARGE SCALE GENOMIC DNA]</scope>
    <source>
        <strain evidence="8">NRRL Y-27907 / 11-Y1</strain>
    </source>
</reference>
<evidence type="ECO:0000256" key="3">
    <source>
        <dbReference type="ARBA" id="ARBA00022892"/>
    </source>
</evidence>
<dbReference type="GO" id="GO:0005783">
    <property type="term" value="C:endoplasmic reticulum"/>
    <property type="evidence" value="ECO:0007669"/>
    <property type="project" value="UniProtKB-SubCell"/>
</dbReference>
<evidence type="ECO:0000256" key="2">
    <source>
        <dbReference type="ARBA" id="ARBA00022824"/>
    </source>
</evidence>
<dbReference type="GeneID" id="18874193"/>
<dbReference type="RefSeq" id="XP_007376315.1">
    <property type="nucleotide sequence ID" value="XM_007376253.1"/>
</dbReference>
<dbReference type="STRING" id="619300.G3AQJ0"/>
<dbReference type="InParanoid" id="G3AQJ0"/>
<name>G3AQJ0_SPAPN</name>
<dbReference type="FunCoup" id="G3AQJ0">
    <property type="interactions" value="514"/>
</dbReference>
<dbReference type="KEGG" id="spaa:SPAPADRAFT_62128"/>
<dbReference type="HOGENOM" id="CLU_053380_4_0_1"/>
<organism evidence="8">
    <name type="scientific">Spathaspora passalidarum (strain NRRL Y-27907 / 11-Y1)</name>
    <dbReference type="NCBI Taxonomy" id="619300"/>
    <lineage>
        <taxon>Eukaryota</taxon>
        <taxon>Fungi</taxon>
        <taxon>Dikarya</taxon>
        <taxon>Ascomycota</taxon>
        <taxon>Saccharomycotina</taxon>
        <taxon>Pichiomycetes</taxon>
        <taxon>Debaryomycetaceae</taxon>
        <taxon>Spathaspora</taxon>
    </lineage>
</organism>
<dbReference type="SMART" id="SM01399">
    <property type="entry name" value="Sybindin"/>
    <property type="match status" value="1"/>
</dbReference>
<dbReference type="InterPro" id="IPR007233">
    <property type="entry name" value="TRAPPC"/>
</dbReference>
<dbReference type="AlphaFoldDB" id="G3AQJ0"/>
<keyword evidence="1 6" id="KW-0813">Transport</keyword>
<comment type="subcellular location">
    <subcellularLocation>
        <location evidence="6">Endoplasmic reticulum</location>
    </subcellularLocation>
    <subcellularLocation>
        <location evidence="6">Golgi apparatus</location>
        <location evidence="6">cis-Golgi network</location>
    </subcellularLocation>
</comment>
<keyword evidence="4 6" id="KW-0333">Golgi apparatus</keyword>
<dbReference type="Proteomes" id="UP000000709">
    <property type="component" value="Unassembled WGS sequence"/>
</dbReference>
<keyword evidence="2 6" id="KW-0256">Endoplasmic reticulum</keyword>
<dbReference type="SUPFAM" id="SSF64356">
    <property type="entry name" value="SNARE-like"/>
    <property type="match status" value="1"/>
</dbReference>
<keyword evidence="3 6" id="KW-0931">ER-Golgi transport</keyword>
<evidence type="ECO:0000313" key="8">
    <source>
        <dbReference type="Proteomes" id="UP000000709"/>
    </source>
</evidence>
<keyword evidence="8" id="KW-1185">Reference proteome</keyword>
<evidence type="ECO:0000256" key="4">
    <source>
        <dbReference type="ARBA" id="ARBA00023034"/>
    </source>
</evidence>
<dbReference type="eggNOG" id="KOG3368">
    <property type="taxonomic scope" value="Eukaryota"/>
</dbReference>
<dbReference type="GO" id="GO:0030008">
    <property type="term" value="C:TRAPP complex"/>
    <property type="evidence" value="ECO:0007669"/>
    <property type="project" value="UniProtKB-UniRule"/>
</dbReference>
<evidence type="ECO:0000256" key="5">
    <source>
        <dbReference type="ARBA" id="ARBA00038167"/>
    </source>
</evidence>
<proteinExistence type="inferred from homology"/>
<dbReference type="InterPro" id="IPR011012">
    <property type="entry name" value="Longin-like_dom_sf"/>
</dbReference>
<dbReference type="Gene3D" id="3.30.450.70">
    <property type="match status" value="1"/>
</dbReference>
<sequence>MTIYSFFIFDRHCNCIYNREFTQTSAAGVNNGLINKNNTSHSSKLLFGIIYSLKSLSAKLISENELTSFTLGQSFRFHFWESVTSYKFVVVTGYDVDDMQQVLVRLHQYFVDCVASNGLTPVEFKWSANGEKLDNVGYSVICNNSFVEETDQYLQSLSIY</sequence>
<evidence type="ECO:0000313" key="7">
    <source>
        <dbReference type="EMBL" id="EGW31537.1"/>
    </source>
</evidence>
<dbReference type="EMBL" id="GL996503">
    <property type="protein sequence ID" value="EGW31537.1"/>
    <property type="molecule type" value="Genomic_DNA"/>
</dbReference>
<dbReference type="Pfam" id="PF04099">
    <property type="entry name" value="Sybindin"/>
    <property type="match status" value="1"/>
</dbReference>